<dbReference type="RefSeq" id="WP_382261905.1">
    <property type="nucleotide sequence ID" value="NZ_JBHTAS010000003.1"/>
</dbReference>
<name>A0ABD5Y6F5_9EURY</name>
<evidence type="ECO:0000313" key="3">
    <source>
        <dbReference type="EMBL" id="MFC7143103.1"/>
    </source>
</evidence>
<dbReference type="EMBL" id="JBHTAS010000003">
    <property type="protein sequence ID" value="MFC7143003.1"/>
    <property type="molecule type" value="Genomic_DNA"/>
</dbReference>
<sequence>MQVICKDGTAIQCDDFEAVDSGVLLFQGQGRREMRSEEDEEEEEEEERRATGFVPITELKFVLPDELVGGAGQRAGATERGRGTPPGAPTAPGGQVAQQQQMQQQPGAPRQGPYDMGGQ</sequence>
<dbReference type="EMBL" id="JBHTAS010000003">
    <property type="protein sequence ID" value="MFC7143103.1"/>
    <property type="molecule type" value="Genomic_DNA"/>
</dbReference>
<comment type="caution">
    <text evidence="2">The sequence shown here is derived from an EMBL/GenBank/DDBJ whole genome shotgun (WGS) entry which is preliminary data.</text>
</comment>
<accession>A0ABD5Y6F5</accession>
<evidence type="ECO:0000313" key="2">
    <source>
        <dbReference type="EMBL" id="MFC7143003.1"/>
    </source>
</evidence>
<dbReference type="AlphaFoldDB" id="A0ABD5Y6F5"/>
<proteinExistence type="predicted"/>
<feature type="region of interest" description="Disordered" evidence="1">
    <location>
        <begin position="65"/>
        <end position="119"/>
    </location>
</feature>
<feature type="compositionally biased region" description="Acidic residues" evidence="1">
    <location>
        <begin position="36"/>
        <end position="46"/>
    </location>
</feature>
<reference evidence="4" key="2">
    <citation type="journal article" date="2019" name="Int. J. Syst. Evol. Microbiol.">
        <title>The Global Catalogue of Microorganisms (GCM) 10K type strain sequencing project: providing services to taxonomists for standard genome sequencing and annotation.</title>
        <authorList>
            <consortium name="The Broad Institute Genomics Platform"/>
            <consortium name="The Broad Institute Genome Sequencing Center for Infectious Disease"/>
            <person name="Wu L."/>
            <person name="Ma J."/>
        </authorList>
    </citation>
    <scope>NUCLEOTIDE SEQUENCE [LARGE SCALE GENOMIC DNA]</scope>
    <source>
        <strain evidence="4">XZYJT29</strain>
    </source>
</reference>
<evidence type="ECO:0000256" key="1">
    <source>
        <dbReference type="SAM" id="MobiDB-lite"/>
    </source>
</evidence>
<keyword evidence="4" id="KW-1185">Reference proteome</keyword>
<feature type="region of interest" description="Disordered" evidence="1">
    <location>
        <begin position="27"/>
        <end position="52"/>
    </location>
</feature>
<reference evidence="2" key="3">
    <citation type="submission" date="2024-09" db="EMBL/GenBank/DDBJ databases">
        <authorList>
            <person name="Sun Q."/>
        </authorList>
    </citation>
    <scope>NUCLEOTIDE SEQUENCE</scope>
    <source>
        <strain evidence="2">NBRC 111756</strain>
    </source>
</reference>
<gene>
    <name evidence="2" type="ORF">ACFQMA_24680</name>
    <name evidence="3" type="ORF">ACFQMA_25220</name>
</gene>
<protein>
    <submittedName>
        <fullName evidence="2">Uncharacterized protein</fullName>
    </submittedName>
</protein>
<organism evidence="2 4">
    <name type="scientific">Halosimplex aquaticum</name>
    <dbReference type="NCBI Taxonomy" id="3026162"/>
    <lineage>
        <taxon>Archaea</taxon>
        <taxon>Methanobacteriati</taxon>
        <taxon>Methanobacteriota</taxon>
        <taxon>Stenosarchaea group</taxon>
        <taxon>Halobacteria</taxon>
        <taxon>Halobacteriales</taxon>
        <taxon>Haloarculaceae</taxon>
        <taxon>Halosimplex</taxon>
    </lineage>
</organism>
<dbReference type="Proteomes" id="UP001596432">
    <property type="component" value="Unassembled WGS sequence"/>
</dbReference>
<evidence type="ECO:0000313" key="4">
    <source>
        <dbReference type="Proteomes" id="UP001596432"/>
    </source>
</evidence>
<feature type="compositionally biased region" description="Low complexity" evidence="1">
    <location>
        <begin position="90"/>
        <end position="113"/>
    </location>
</feature>
<reference evidence="2" key="1">
    <citation type="journal article" date="2014" name="Int. J. Syst. Evol. Microbiol.">
        <title>Complete genome sequence of Corynebacterium casei LMG S-19264T (=DSM 44701T), isolated from a smear-ripened cheese.</title>
        <authorList>
            <consortium name="US DOE Joint Genome Institute (JGI-PGF)"/>
            <person name="Walter F."/>
            <person name="Albersmeier A."/>
            <person name="Kalinowski J."/>
            <person name="Ruckert C."/>
        </authorList>
    </citation>
    <scope>NUCLEOTIDE SEQUENCE [LARGE SCALE GENOMIC DNA]</scope>
    <source>
        <strain evidence="2">NBRC 111756</strain>
    </source>
</reference>